<dbReference type="InterPro" id="IPR017927">
    <property type="entry name" value="FAD-bd_FR_type"/>
</dbReference>
<keyword evidence="5" id="KW-0813">Transport</keyword>
<evidence type="ECO:0000256" key="4">
    <source>
        <dbReference type="ARBA" id="ARBA00023002"/>
    </source>
</evidence>
<feature type="transmembrane region" description="Helical" evidence="8">
    <location>
        <begin position="48"/>
        <end position="68"/>
    </location>
</feature>
<dbReference type="PANTHER" id="PTHR11972:SF69">
    <property type="entry name" value="FERRIC REDUCTION OXIDASE 6-RELATED"/>
    <property type="match status" value="1"/>
</dbReference>
<dbReference type="PANTHER" id="PTHR11972">
    <property type="entry name" value="NADPH OXIDASE"/>
    <property type="match status" value="1"/>
</dbReference>
<feature type="transmembrane region" description="Helical" evidence="8">
    <location>
        <begin position="189"/>
        <end position="210"/>
    </location>
</feature>
<keyword evidence="11" id="KW-1185">Reference proteome</keyword>
<keyword evidence="5" id="KW-0406">Ion transport</keyword>
<dbReference type="InterPro" id="IPR013112">
    <property type="entry name" value="FAD-bd_8"/>
</dbReference>
<evidence type="ECO:0000256" key="8">
    <source>
        <dbReference type="SAM" id="Phobius"/>
    </source>
</evidence>
<feature type="transmembrane region" description="Helical" evidence="8">
    <location>
        <begin position="230"/>
        <end position="248"/>
    </location>
</feature>
<dbReference type="Pfam" id="PF08022">
    <property type="entry name" value="FAD_binding_8"/>
    <property type="match status" value="1"/>
</dbReference>
<keyword evidence="4" id="KW-0560">Oxidoreductase</keyword>
<evidence type="ECO:0000313" key="10">
    <source>
        <dbReference type="EMBL" id="KAG0281237.1"/>
    </source>
</evidence>
<feature type="transmembrane region" description="Helical" evidence="8">
    <location>
        <begin position="743"/>
        <end position="769"/>
    </location>
</feature>
<feature type="transmembrane region" description="Helical" evidence="8">
    <location>
        <begin position="144"/>
        <end position="168"/>
    </location>
</feature>
<feature type="transmembrane region" description="Helical" evidence="8">
    <location>
        <begin position="106"/>
        <end position="124"/>
    </location>
</feature>
<feature type="region of interest" description="Disordered" evidence="7">
    <location>
        <begin position="616"/>
        <end position="644"/>
    </location>
</feature>
<dbReference type="InterPro" id="IPR013130">
    <property type="entry name" value="Fe3_Rdtase_TM_dom"/>
</dbReference>
<dbReference type="SFLD" id="SFLDG01168">
    <property type="entry name" value="Ferric_reductase_subgroup_(FRE"/>
    <property type="match status" value="1"/>
</dbReference>
<feature type="domain" description="FAD-binding FR-type" evidence="9">
    <location>
        <begin position="301"/>
        <end position="420"/>
    </location>
</feature>
<reference evidence="10 11" key="1">
    <citation type="journal article" date="2020" name="Fungal Divers.">
        <title>Resolving the Mortierellaceae phylogeny through synthesis of multi-gene phylogenetics and phylogenomics.</title>
        <authorList>
            <person name="Vandepol N."/>
            <person name="Liber J."/>
            <person name="Desiro A."/>
            <person name="Na H."/>
            <person name="Kennedy M."/>
            <person name="Barry K."/>
            <person name="Grigoriev I.V."/>
            <person name="Miller A.N."/>
            <person name="O'Donnell K."/>
            <person name="Stajich J.E."/>
            <person name="Bonito G."/>
        </authorList>
    </citation>
    <scope>NUCLEOTIDE SEQUENCE [LARGE SCALE GENOMIC DNA]</scope>
    <source>
        <strain evidence="10 11">AD045</strain>
    </source>
</reference>
<protein>
    <recommendedName>
        <fullName evidence="9">FAD-binding FR-type domain-containing protein</fullName>
    </recommendedName>
</protein>
<dbReference type="InterPro" id="IPR039261">
    <property type="entry name" value="FNR_nucleotide-bd"/>
</dbReference>
<keyword evidence="3 8" id="KW-1133">Transmembrane helix</keyword>
<evidence type="ECO:0000256" key="6">
    <source>
        <dbReference type="ARBA" id="ARBA00023136"/>
    </source>
</evidence>
<dbReference type="InterPro" id="IPR017938">
    <property type="entry name" value="Riboflavin_synthase-like_b-brl"/>
</dbReference>
<evidence type="ECO:0000256" key="1">
    <source>
        <dbReference type="ARBA" id="ARBA00004141"/>
    </source>
</evidence>
<evidence type="ECO:0000256" key="5">
    <source>
        <dbReference type="ARBA" id="ARBA00023065"/>
    </source>
</evidence>
<dbReference type="Proteomes" id="UP001194696">
    <property type="component" value="Unassembled WGS sequence"/>
</dbReference>
<evidence type="ECO:0000256" key="7">
    <source>
        <dbReference type="SAM" id="MobiDB-lite"/>
    </source>
</evidence>
<evidence type="ECO:0000259" key="9">
    <source>
        <dbReference type="PROSITE" id="PS51384"/>
    </source>
</evidence>
<comment type="subcellular location">
    <subcellularLocation>
        <location evidence="1">Membrane</location>
        <topology evidence="1">Multi-pass membrane protein</topology>
    </subcellularLocation>
</comment>
<name>A0ABQ7JMX5_9FUNG</name>
<comment type="caution">
    <text evidence="10">The sequence shown here is derived from an EMBL/GenBank/DDBJ whole genome shotgun (WGS) entry which is preliminary data.</text>
</comment>
<keyword evidence="6 8" id="KW-0472">Membrane</keyword>
<feature type="region of interest" description="Disordered" evidence="7">
    <location>
        <begin position="534"/>
        <end position="557"/>
    </location>
</feature>
<feature type="transmembrane region" description="Helical" evidence="8">
    <location>
        <begin position="695"/>
        <end position="712"/>
    </location>
</feature>
<organism evidence="10 11">
    <name type="scientific">Linnemannia gamsii</name>
    <dbReference type="NCBI Taxonomy" id="64522"/>
    <lineage>
        <taxon>Eukaryota</taxon>
        <taxon>Fungi</taxon>
        <taxon>Fungi incertae sedis</taxon>
        <taxon>Mucoromycota</taxon>
        <taxon>Mortierellomycotina</taxon>
        <taxon>Mortierellomycetes</taxon>
        <taxon>Mortierellales</taxon>
        <taxon>Mortierellaceae</taxon>
        <taxon>Linnemannia</taxon>
    </lineage>
</organism>
<evidence type="ECO:0000313" key="11">
    <source>
        <dbReference type="Proteomes" id="UP001194696"/>
    </source>
</evidence>
<dbReference type="PROSITE" id="PS51384">
    <property type="entry name" value="FAD_FR"/>
    <property type="match status" value="1"/>
</dbReference>
<proteinExistence type="predicted"/>
<dbReference type="Gene3D" id="3.40.50.80">
    <property type="entry name" value="Nucleotide-binding domain of ferredoxin-NADP reductase (FNR) module"/>
    <property type="match status" value="1"/>
</dbReference>
<dbReference type="Pfam" id="PF01794">
    <property type="entry name" value="Ferric_reduct"/>
    <property type="match status" value="1"/>
</dbReference>
<dbReference type="EMBL" id="JAAAIM010001198">
    <property type="protein sequence ID" value="KAG0281237.1"/>
    <property type="molecule type" value="Genomic_DNA"/>
</dbReference>
<dbReference type="SUPFAM" id="SSF63380">
    <property type="entry name" value="Riboflavin synthase domain-like"/>
    <property type="match status" value="1"/>
</dbReference>
<dbReference type="SFLD" id="SFLDS00052">
    <property type="entry name" value="Ferric_Reductase_Domain"/>
    <property type="match status" value="1"/>
</dbReference>
<dbReference type="InterPro" id="IPR050369">
    <property type="entry name" value="RBOH/FRE"/>
</dbReference>
<gene>
    <name evidence="10" type="ORF">BGZ96_001201</name>
</gene>
<keyword evidence="2 8" id="KW-0812">Transmembrane</keyword>
<evidence type="ECO:0000256" key="3">
    <source>
        <dbReference type="ARBA" id="ARBA00022989"/>
    </source>
</evidence>
<accession>A0ABQ7JMX5</accession>
<evidence type="ECO:0000256" key="2">
    <source>
        <dbReference type="ARBA" id="ARBA00022692"/>
    </source>
</evidence>
<dbReference type="CDD" id="cd06186">
    <property type="entry name" value="NOX_Duox_like_FAD_NADP"/>
    <property type="match status" value="1"/>
</dbReference>
<sequence length="930" mass="102675">MGYKFQALALATLSIGVVFLLADFEITWQHRPRLSDMYFFNRWDLHFIGLYVTPAILSHLITIWGHYYRADDLFQESIKLVSTTSVKERKRISIWERHDPWLGYTLKYWVLVGVSVVLNLVWFVQPLVAYLPRGVKFLGKYAALMAYIAFGSGYAAMGSLGLLLLLVLRRSMLQALGFTYADILPLHRWMGVAFIVWSTIHTICYILYYVHFNAFWRNFNFDGTTRGPQNLIALVAYAALLGLGVTAIPQVRRSCYLLFITLHRVFTVITFVGTLMHFPYYMIWYYVLPSVCLYLADRFVPKFIQSCAISPDAICSFDKEADILTIVLVSKDRLEPLKPYYPGDYVNIEFPELSMIYHPFTIASYWAEDPYSMTIYVRTFQETKTSWTGALAGLCENATSEEPVMLKARVDGVFGDRTHDYLSSGVMVIFSAGAAITTFMGLLKAMAAQIEVSQTTMNNPATIEVHLICTFRYESELYAYGDFMHRITHDPRFTSWLHTQIYVSRPDKMAPLPLCESGLCTSEFVCGRVDDLQSGQGRGDEGKSRESAPLLAGNKESPLKYGSVASRLSNAVANNRRVNVEEQNDQDCCMGCGEECSGGSGSTSSSSSSLAATISVSLPSNSRSDSASTLTGTPRNNNYSDDNGSATKALLNGASASTALAAAAFASGCYRYKTLPTFPAANSAAIATVHAKKDLFLTTLILILPMLAYLWGRAIPWEGTYKGEYRWCRTTKDTDQHMTNRCMWSYAILPGVVHVLAASCVGYFALFVARKTNLFRASSSHGGRTIATSASVAETNNAAFSSYAKLIRGLGGDSATNAAAVSGSATLHRHGVMKAAVKKQQGIEFKRGRIQVNHHIQELISIGVGHRRSGGKGIGETEALLGGAGAEEVKTKEGGVIVFGGGPDAFVDMIEESCKKAGWVVDFHRETWAP</sequence>